<dbReference type="AlphaFoldDB" id="A0A9Q0DB94"/>
<reference evidence="1" key="1">
    <citation type="submission" date="2022-07" db="EMBL/GenBank/DDBJ databases">
        <title>Chromosome-level genome of Muraenolepis orangiensis.</title>
        <authorList>
            <person name="Kim J."/>
        </authorList>
    </citation>
    <scope>NUCLEOTIDE SEQUENCE</scope>
    <source>
        <strain evidence="1">KU_S4_2022</strain>
        <tissue evidence="1">Muscle</tissue>
    </source>
</reference>
<gene>
    <name evidence="1" type="ORF">NHX12_015091</name>
</gene>
<keyword evidence="2" id="KW-1185">Reference proteome</keyword>
<protein>
    <submittedName>
        <fullName evidence="1">Uncharacterized protein</fullName>
    </submittedName>
</protein>
<dbReference type="OrthoDB" id="8964153at2759"/>
<proteinExistence type="predicted"/>
<organism evidence="1 2">
    <name type="scientific">Muraenolepis orangiensis</name>
    <name type="common">Patagonian moray cod</name>
    <dbReference type="NCBI Taxonomy" id="630683"/>
    <lineage>
        <taxon>Eukaryota</taxon>
        <taxon>Metazoa</taxon>
        <taxon>Chordata</taxon>
        <taxon>Craniata</taxon>
        <taxon>Vertebrata</taxon>
        <taxon>Euteleostomi</taxon>
        <taxon>Actinopterygii</taxon>
        <taxon>Neopterygii</taxon>
        <taxon>Teleostei</taxon>
        <taxon>Neoteleostei</taxon>
        <taxon>Acanthomorphata</taxon>
        <taxon>Zeiogadaria</taxon>
        <taxon>Gadariae</taxon>
        <taxon>Gadiformes</taxon>
        <taxon>Muraenolepidoidei</taxon>
        <taxon>Muraenolepididae</taxon>
        <taxon>Muraenolepis</taxon>
    </lineage>
</organism>
<evidence type="ECO:0000313" key="2">
    <source>
        <dbReference type="Proteomes" id="UP001148018"/>
    </source>
</evidence>
<sequence length="129" mass="14972">MTVHECCSGIGRSRVNQTLVYPISTADKSRVFKVEHEHVLLLSLAEMTESSRRKTPEQDAVEHITLTKDKPFLEARFINTFKGKIKSVDLTQDKANNSKREKEEIDPGSGQEFQRYKECNWIHFDWDTD</sequence>
<comment type="caution">
    <text evidence="1">The sequence shown here is derived from an EMBL/GenBank/DDBJ whole genome shotgun (WGS) entry which is preliminary data.</text>
</comment>
<name>A0A9Q0DB94_9TELE</name>
<dbReference type="EMBL" id="JANIIK010000119">
    <property type="protein sequence ID" value="KAJ3584596.1"/>
    <property type="molecule type" value="Genomic_DNA"/>
</dbReference>
<evidence type="ECO:0000313" key="1">
    <source>
        <dbReference type="EMBL" id="KAJ3584596.1"/>
    </source>
</evidence>
<dbReference type="Proteomes" id="UP001148018">
    <property type="component" value="Unassembled WGS sequence"/>
</dbReference>
<accession>A0A9Q0DB94</accession>